<dbReference type="EMBL" id="SOQX01000006">
    <property type="protein sequence ID" value="TDY00106.1"/>
    <property type="molecule type" value="Genomic_DNA"/>
</dbReference>
<dbReference type="Proteomes" id="UP000294914">
    <property type="component" value="Unassembled WGS sequence"/>
</dbReference>
<feature type="signal peptide" evidence="2">
    <location>
        <begin position="1"/>
        <end position="21"/>
    </location>
</feature>
<organism evidence="3 4">
    <name type="scientific">Thiohalophilus thiocyanatoxydans</name>
    <dbReference type="NCBI Taxonomy" id="381308"/>
    <lineage>
        <taxon>Bacteria</taxon>
        <taxon>Pseudomonadati</taxon>
        <taxon>Pseudomonadota</taxon>
        <taxon>Gammaproteobacteria</taxon>
        <taxon>Thiohalomonadales</taxon>
        <taxon>Thiohalophilaceae</taxon>
        <taxon>Thiohalophilus</taxon>
    </lineage>
</organism>
<evidence type="ECO:0000313" key="4">
    <source>
        <dbReference type="Proteomes" id="UP000294914"/>
    </source>
</evidence>
<feature type="compositionally biased region" description="Low complexity" evidence="1">
    <location>
        <begin position="31"/>
        <end position="41"/>
    </location>
</feature>
<evidence type="ECO:0000256" key="2">
    <source>
        <dbReference type="SAM" id="SignalP"/>
    </source>
</evidence>
<evidence type="ECO:0008006" key="5">
    <source>
        <dbReference type="Google" id="ProtNLM"/>
    </source>
</evidence>
<protein>
    <recommendedName>
        <fullName evidence="5">Lipoprotein</fullName>
    </recommendedName>
</protein>
<sequence>MRLKLLTPLLLVLGLWGCGSAPVEENERQENANTQTETQQNDSTEVNEELSDLEDDC</sequence>
<proteinExistence type="predicted"/>
<dbReference type="RefSeq" id="WP_166668846.1">
    <property type="nucleotide sequence ID" value="NZ_SOQX01000006.1"/>
</dbReference>
<dbReference type="AlphaFoldDB" id="A0A4R8IHL6"/>
<accession>A0A4R8IHL6</accession>
<comment type="caution">
    <text evidence="3">The sequence shown here is derived from an EMBL/GenBank/DDBJ whole genome shotgun (WGS) entry which is preliminary data.</text>
</comment>
<feature type="region of interest" description="Disordered" evidence="1">
    <location>
        <begin position="24"/>
        <end position="57"/>
    </location>
</feature>
<keyword evidence="2" id="KW-0732">Signal</keyword>
<evidence type="ECO:0000313" key="3">
    <source>
        <dbReference type="EMBL" id="TDY00106.1"/>
    </source>
</evidence>
<gene>
    <name evidence="3" type="ORF">EDC23_2277</name>
</gene>
<feature type="chain" id="PRO_5020771005" description="Lipoprotein" evidence="2">
    <location>
        <begin position="22"/>
        <end position="57"/>
    </location>
</feature>
<evidence type="ECO:0000256" key="1">
    <source>
        <dbReference type="SAM" id="MobiDB-lite"/>
    </source>
</evidence>
<name>A0A4R8IHL6_9GAMM</name>
<keyword evidence="4" id="KW-1185">Reference proteome</keyword>
<reference evidence="3 4" key="1">
    <citation type="submission" date="2019-03" db="EMBL/GenBank/DDBJ databases">
        <title>Genomic Encyclopedia of Type Strains, Phase IV (KMG-IV): sequencing the most valuable type-strain genomes for metagenomic binning, comparative biology and taxonomic classification.</title>
        <authorList>
            <person name="Goeker M."/>
        </authorList>
    </citation>
    <scope>NUCLEOTIDE SEQUENCE [LARGE SCALE GENOMIC DNA]</scope>
    <source>
        <strain evidence="3 4">DSM 16326</strain>
    </source>
</reference>
<feature type="compositionally biased region" description="Acidic residues" evidence="1">
    <location>
        <begin position="45"/>
        <end position="57"/>
    </location>
</feature>